<keyword evidence="1" id="KW-1133">Transmembrane helix</keyword>
<gene>
    <name evidence="2" type="ORF">EWH08_11625</name>
</gene>
<evidence type="ECO:0000256" key="1">
    <source>
        <dbReference type="SAM" id="Phobius"/>
    </source>
</evidence>
<proteinExistence type="predicted"/>
<organism evidence="2 3">
    <name type="scientific">Sphingobium indicum</name>
    <dbReference type="NCBI Taxonomy" id="332055"/>
    <lineage>
        <taxon>Bacteria</taxon>
        <taxon>Pseudomonadati</taxon>
        <taxon>Pseudomonadota</taxon>
        <taxon>Alphaproteobacteria</taxon>
        <taxon>Sphingomonadales</taxon>
        <taxon>Sphingomonadaceae</taxon>
        <taxon>Sphingobium</taxon>
    </lineage>
</organism>
<dbReference type="Proteomes" id="UP000292734">
    <property type="component" value="Unassembled WGS sequence"/>
</dbReference>
<dbReference type="AlphaFoldDB" id="A0A4Q4J6Q8"/>
<keyword evidence="1" id="KW-0812">Transmembrane</keyword>
<reference evidence="2 3" key="1">
    <citation type="submission" date="2019-02" db="EMBL/GenBank/DDBJ databases">
        <authorList>
            <person name="Feng G."/>
        </authorList>
    </citation>
    <scope>NUCLEOTIDE SEQUENCE [LARGE SCALE GENOMIC DNA]</scope>
    <source>
        <strain evidence="2 3">DSM 26779</strain>
    </source>
</reference>
<keyword evidence="1" id="KW-0472">Membrane</keyword>
<dbReference type="RefSeq" id="WP_129965440.1">
    <property type="nucleotide sequence ID" value="NZ_JACBZE010000003.1"/>
</dbReference>
<sequence>MTNAQWTGIVLFVSCGLLVLVFAANYNLPGNAVIPGRVTKPVAYWGNIAFFGGFALFGLYGATIGF</sequence>
<comment type="caution">
    <text evidence="2">The sequence shown here is derived from an EMBL/GenBank/DDBJ whole genome shotgun (WGS) entry which is preliminary data.</text>
</comment>
<feature type="transmembrane region" description="Helical" evidence="1">
    <location>
        <begin position="42"/>
        <end position="62"/>
    </location>
</feature>
<accession>A0A4Q4J6Q8</accession>
<name>A0A4Q4J6Q8_9SPHN</name>
<dbReference type="EMBL" id="SEOM01000003">
    <property type="protein sequence ID" value="RYM01946.1"/>
    <property type="molecule type" value="Genomic_DNA"/>
</dbReference>
<evidence type="ECO:0000313" key="3">
    <source>
        <dbReference type="Proteomes" id="UP000292734"/>
    </source>
</evidence>
<protein>
    <submittedName>
        <fullName evidence="2">Uncharacterized protein</fullName>
    </submittedName>
</protein>
<evidence type="ECO:0000313" key="2">
    <source>
        <dbReference type="EMBL" id="RYM01946.1"/>
    </source>
</evidence>